<reference evidence="1 2" key="1">
    <citation type="submission" date="2021-03" db="EMBL/GenBank/DDBJ databases">
        <title>Antimicrobial resistance genes in bacteria isolated from Japanese honey, and their potential for conferring macrolide and lincosamide resistance in the American foulbrood pathogen Paenibacillus larvae.</title>
        <authorList>
            <person name="Okamoto M."/>
            <person name="Kumagai M."/>
            <person name="Kanamori H."/>
            <person name="Takamatsu D."/>
        </authorList>
    </citation>
    <scope>NUCLEOTIDE SEQUENCE [LARGE SCALE GENOMIC DNA]</scope>
    <source>
        <strain evidence="1 2">J34TS1</strain>
    </source>
</reference>
<keyword evidence="2" id="KW-1185">Reference proteome</keyword>
<evidence type="ECO:0000313" key="1">
    <source>
        <dbReference type="EMBL" id="GIO48842.1"/>
    </source>
</evidence>
<accession>A0A919YCT0</accession>
<dbReference type="EMBL" id="BORT01000016">
    <property type="protein sequence ID" value="GIO48842.1"/>
    <property type="molecule type" value="Genomic_DNA"/>
</dbReference>
<name>A0A919YCT0_9BACL</name>
<organism evidence="1 2">
    <name type="scientific">Paenibacillus azoreducens</name>
    <dbReference type="NCBI Taxonomy" id="116718"/>
    <lineage>
        <taxon>Bacteria</taxon>
        <taxon>Bacillati</taxon>
        <taxon>Bacillota</taxon>
        <taxon>Bacilli</taxon>
        <taxon>Bacillales</taxon>
        <taxon>Paenibacillaceae</taxon>
        <taxon>Paenibacillus</taxon>
    </lineage>
</organism>
<protein>
    <submittedName>
        <fullName evidence="1">Uncharacterized protein</fullName>
    </submittedName>
</protein>
<dbReference type="AlphaFoldDB" id="A0A919YCT0"/>
<proteinExistence type="predicted"/>
<sequence>MPEKSGFFDDAPDDPREYPARDFAEYFGRIISNGVFNGGKYLNVSASGSDANVSLSTGAAWINGYAYSVYDTPLTLPIAPATTQDRIDRIVLRLDTSSQVRRIRATVIQGTPATNPSPPNLTRSGSVYDISLAQVRVAANTSIVKPGNIKDERLDQNVCGLVNSLVAVDTSEFQKKWDEFIKSVEDQGFATPSFVNQRVATGDFSVATNSGNAYSATFNPAPTALVAGRRFTILVNADSTGAPTFNPNNLGAKPVLKPNQNPGIFKKNGIYTLVYDGKGNFILQGEGGDIQVVKGTIGADLSGTIANLPFKPAMLLIQMNVYLNEMIGWEKNGDGIYARSDAYGHIFAFKASENDAVVSGSLINTIEKELRFRKEVSLKSVNFGVNFINYTFSDGIYGQHDYYVLGT</sequence>
<dbReference type="RefSeq" id="WP_212979454.1">
    <property type="nucleotide sequence ID" value="NZ_AP025343.1"/>
</dbReference>
<dbReference type="Proteomes" id="UP000682811">
    <property type="component" value="Unassembled WGS sequence"/>
</dbReference>
<gene>
    <name evidence="1" type="ORF">J34TS1_36070</name>
</gene>
<evidence type="ECO:0000313" key="2">
    <source>
        <dbReference type="Proteomes" id="UP000682811"/>
    </source>
</evidence>
<comment type="caution">
    <text evidence="1">The sequence shown here is derived from an EMBL/GenBank/DDBJ whole genome shotgun (WGS) entry which is preliminary data.</text>
</comment>